<comment type="similarity">
    <text evidence="13">Belongs to the MICU1 family. MICU1 subfamily.</text>
</comment>
<dbReference type="AlphaFoldDB" id="A0A1V9YEQ6"/>
<feature type="domain" description="EF-hand" evidence="14">
    <location>
        <begin position="238"/>
        <end position="273"/>
    </location>
</feature>
<dbReference type="PROSITE" id="PS00018">
    <property type="entry name" value="EF_HAND_1"/>
    <property type="match status" value="3"/>
</dbReference>
<protein>
    <submittedName>
        <fullName evidence="15">Calcium-binding atopy-related autoantigen-like protein</fullName>
    </submittedName>
</protein>
<dbReference type="GO" id="GO:0036444">
    <property type="term" value="P:calcium import into the mitochondrion"/>
    <property type="evidence" value="ECO:0007669"/>
    <property type="project" value="TreeGrafter"/>
</dbReference>
<keyword evidence="3" id="KW-0813">Transport</keyword>
<dbReference type="PANTHER" id="PTHR12294">
    <property type="entry name" value="EF HAND DOMAIN FAMILY A1,A2-RELATED"/>
    <property type="match status" value="1"/>
</dbReference>
<dbReference type="GO" id="GO:0005758">
    <property type="term" value="C:mitochondrial intermembrane space"/>
    <property type="evidence" value="ECO:0007669"/>
    <property type="project" value="UniProtKB-SubCell"/>
</dbReference>
<keyword evidence="4" id="KW-0109">Calcium transport</keyword>
<dbReference type="EMBL" id="JNBR01001918">
    <property type="protein sequence ID" value="OQR84244.1"/>
    <property type="molecule type" value="Genomic_DNA"/>
</dbReference>
<dbReference type="OrthoDB" id="191686at2759"/>
<feature type="domain" description="EF-hand" evidence="14">
    <location>
        <begin position="315"/>
        <end position="350"/>
    </location>
</feature>
<dbReference type="SUPFAM" id="SSF47473">
    <property type="entry name" value="EF-hand"/>
    <property type="match status" value="2"/>
</dbReference>
<comment type="subcellular location">
    <subcellularLocation>
        <location evidence="1">Mitochondrion inner membrane</location>
    </subcellularLocation>
    <subcellularLocation>
        <location evidence="2">Mitochondrion intermembrane space</location>
    </subcellularLocation>
</comment>
<evidence type="ECO:0000256" key="7">
    <source>
        <dbReference type="ARBA" id="ARBA00022792"/>
    </source>
</evidence>
<keyword evidence="7" id="KW-0999">Mitochondrion inner membrane</keyword>
<feature type="domain" description="EF-hand" evidence="14">
    <location>
        <begin position="421"/>
        <end position="456"/>
    </location>
</feature>
<organism evidence="15 16">
    <name type="scientific">Achlya hypogyna</name>
    <name type="common">Oomycete</name>
    <name type="synonym">Protoachlya hypogyna</name>
    <dbReference type="NCBI Taxonomy" id="1202772"/>
    <lineage>
        <taxon>Eukaryota</taxon>
        <taxon>Sar</taxon>
        <taxon>Stramenopiles</taxon>
        <taxon>Oomycota</taxon>
        <taxon>Saprolegniomycetes</taxon>
        <taxon>Saprolegniales</taxon>
        <taxon>Achlyaceae</taxon>
        <taxon>Achlya</taxon>
    </lineage>
</organism>
<sequence>MQSVFRIQLQMATWRSAAFLGRKSALLALGAGSVGISVARAETPDEYLPSAQEKIVGRYENRLRRFSTPERVFEYFASITIDKQSYMTPADFSRALTPYSFRKGVELRSKNVTFNPAAALAAPKKEEVAAYKQLIQHLMALGDKLDAAKLAKQPPLDGEIKELELLLTILTTSYSMDLQTHLLVLRDLNVTKREFDTFLATHGGPVPRSHAFFDLVDADGDGLISYPEYMFFTTLLSIPERQFELAFKMFDDDGNGEIDHREFKQIMDLMRRRTPAGRQDRTLTENSTPVFKNLFGDFATETLSYEKFRAFHQSLKEEVMHLHFEHYDVDGSNELSPREFGMFLISHVDQTELDKWVAKVDKLLQLEGSISEKEFKDFYTFLDNLDAMKVAMEMIHEKKGLNKEQFLRATRAACGGGRPLVSTQQVDIIFALFDADGDGAVSPAEFLGVMETRRSAGLRERRDIGAVDFFHRLVACAEESMTPSL</sequence>
<evidence type="ECO:0000256" key="4">
    <source>
        <dbReference type="ARBA" id="ARBA00022568"/>
    </source>
</evidence>
<evidence type="ECO:0000256" key="2">
    <source>
        <dbReference type="ARBA" id="ARBA00004569"/>
    </source>
</evidence>
<evidence type="ECO:0000313" key="16">
    <source>
        <dbReference type="Proteomes" id="UP000243579"/>
    </source>
</evidence>
<keyword evidence="8" id="KW-0106">Calcium</keyword>
<evidence type="ECO:0000256" key="6">
    <source>
        <dbReference type="ARBA" id="ARBA00022737"/>
    </source>
</evidence>
<accession>A0A1V9YEQ6</accession>
<keyword evidence="12" id="KW-0472">Membrane</keyword>
<dbReference type="Gene3D" id="1.10.238.10">
    <property type="entry name" value="EF-hand"/>
    <property type="match status" value="3"/>
</dbReference>
<dbReference type="Pfam" id="PF13833">
    <property type="entry name" value="EF-hand_8"/>
    <property type="match status" value="1"/>
</dbReference>
<keyword evidence="5" id="KW-0479">Metal-binding</keyword>
<evidence type="ECO:0000256" key="5">
    <source>
        <dbReference type="ARBA" id="ARBA00022723"/>
    </source>
</evidence>
<dbReference type="GO" id="GO:0005509">
    <property type="term" value="F:calcium ion binding"/>
    <property type="evidence" value="ECO:0007669"/>
    <property type="project" value="InterPro"/>
</dbReference>
<evidence type="ECO:0000256" key="8">
    <source>
        <dbReference type="ARBA" id="ARBA00022837"/>
    </source>
</evidence>
<keyword evidence="10" id="KW-0406">Ion transport</keyword>
<evidence type="ECO:0000313" key="15">
    <source>
        <dbReference type="EMBL" id="OQR84244.1"/>
    </source>
</evidence>
<keyword evidence="16" id="KW-1185">Reference proteome</keyword>
<keyword evidence="6" id="KW-0677">Repeat</keyword>
<dbReference type="InterPro" id="IPR018247">
    <property type="entry name" value="EF_Hand_1_Ca_BS"/>
</dbReference>
<name>A0A1V9YEQ6_ACHHY</name>
<evidence type="ECO:0000256" key="12">
    <source>
        <dbReference type="ARBA" id="ARBA00023136"/>
    </source>
</evidence>
<dbReference type="Proteomes" id="UP000243579">
    <property type="component" value="Unassembled WGS sequence"/>
</dbReference>
<reference evidence="15 16" key="1">
    <citation type="journal article" date="2014" name="Genome Biol. Evol.">
        <title>The secreted proteins of Achlya hypogyna and Thraustotheca clavata identify the ancestral oomycete secretome and reveal gene acquisitions by horizontal gene transfer.</title>
        <authorList>
            <person name="Misner I."/>
            <person name="Blouin N."/>
            <person name="Leonard G."/>
            <person name="Richards T.A."/>
            <person name="Lane C.E."/>
        </authorList>
    </citation>
    <scope>NUCLEOTIDE SEQUENCE [LARGE SCALE GENOMIC DNA]</scope>
    <source>
        <strain evidence="15 16">ATCC 48635</strain>
    </source>
</reference>
<dbReference type="PROSITE" id="PS50222">
    <property type="entry name" value="EF_HAND_2"/>
    <property type="match status" value="3"/>
</dbReference>
<dbReference type="SMART" id="SM00054">
    <property type="entry name" value="EFh"/>
    <property type="match status" value="4"/>
</dbReference>
<evidence type="ECO:0000256" key="11">
    <source>
        <dbReference type="ARBA" id="ARBA00023128"/>
    </source>
</evidence>
<evidence type="ECO:0000256" key="13">
    <source>
        <dbReference type="ARBA" id="ARBA00038333"/>
    </source>
</evidence>
<dbReference type="Pfam" id="PF13202">
    <property type="entry name" value="EF-hand_5"/>
    <property type="match status" value="1"/>
</dbReference>
<dbReference type="PANTHER" id="PTHR12294:SF1">
    <property type="entry name" value="CALCIUM UPTAKE PROTEIN 1, MITOCHONDRIAL"/>
    <property type="match status" value="1"/>
</dbReference>
<dbReference type="InterPro" id="IPR002048">
    <property type="entry name" value="EF_hand_dom"/>
</dbReference>
<proteinExistence type="inferred from homology"/>
<evidence type="ECO:0000256" key="1">
    <source>
        <dbReference type="ARBA" id="ARBA00004273"/>
    </source>
</evidence>
<gene>
    <name evidence="15" type="ORF">ACHHYP_20692</name>
</gene>
<dbReference type="Pfam" id="PF13405">
    <property type="entry name" value="EF-hand_6"/>
    <property type="match status" value="1"/>
</dbReference>
<dbReference type="STRING" id="1202772.A0A1V9YEQ6"/>
<evidence type="ECO:0000256" key="9">
    <source>
        <dbReference type="ARBA" id="ARBA00022946"/>
    </source>
</evidence>
<keyword evidence="9" id="KW-0809">Transit peptide</keyword>
<comment type="caution">
    <text evidence="15">The sequence shown here is derived from an EMBL/GenBank/DDBJ whole genome shotgun (WGS) entry which is preliminary data.</text>
</comment>
<dbReference type="GO" id="GO:1990246">
    <property type="term" value="C:uniplex complex"/>
    <property type="evidence" value="ECO:0007669"/>
    <property type="project" value="TreeGrafter"/>
</dbReference>
<dbReference type="CDD" id="cd00051">
    <property type="entry name" value="EFh"/>
    <property type="match status" value="1"/>
</dbReference>
<dbReference type="InterPro" id="IPR039800">
    <property type="entry name" value="MICU1/2/3"/>
</dbReference>
<evidence type="ECO:0000256" key="3">
    <source>
        <dbReference type="ARBA" id="ARBA00022448"/>
    </source>
</evidence>
<evidence type="ECO:0000259" key="14">
    <source>
        <dbReference type="PROSITE" id="PS50222"/>
    </source>
</evidence>
<keyword evidence="11" id="KW-0496">Mitochondrion</keyword>
<dbReference type="GO" id="GO:0051560">
    <property type="term" value="P:mitochondrial calcium ion homeostasis"/>
    <property type="evidence" value="ECO:0007669"/>
    <property type="project" value="TreeGrafter"/>
</dbReference>
<dbReference type="InterPro" id="IPR011992">
    <property type="entry name" value="EF-hand-dom_pair"/>
</dbReference>
<evidence type="ECO:0000256" key="10">
    <source>
        <dbReference type="ARBA" id="ARBA00023065"/>
    </source>
</evidence>